<accession>A0A8T0VML0</accession>
<keyword evidence="3" id="KW-1185">Reference proteome</keyword>
<evidence type="ECO:0000313" key="2">
    <source>
        <dbReference type="EMBL" id="KAG2637442.1"/>
    </source>
</evidence>
<feature type="region of interest" description="Disordered" evidence="1">
    <location>
        <begin position="1"/>
        <end position="101"/>
    </location>
</feature>
<reference evidence="2" key="1">
    <citation type="submission" date="2020-05" db="EMBL/GenBank/DDBJ databases">
        <title>WGS assembly of Panicum virgatum.</title>
        <authorList>
            <person name="Lovell J.T."/>
            <person name="Jenkins J."/>
            <person name="Shu S."/>
            <person name="Juenger T.E."/>
            <person name="Schmutz J."/>
        </authorList>
    </citation>
    <scope>NUCLEOTIDE SEQUENCE</scope>
    <source>
        <strain evidence="2">AP13</strain>
    </source>
</reference>
<gene>
    <name evidence="2" type="ORF">PVAP13_2NG519803</name>
</gene>
<feature type="compositionally biased region" description="Basic residues" evidence="1">
    <location>
        <begin position="79"/>
        <end position="91"/>
    </location>
</feature>
<sequence length="216" mass="23129">MPGGPSPAEAEPAALRPGRRRPAAPAAGSRPSVGLGADGIAPACAHRPEAWPPPPLGSRPEVAGGVERGGPRRLPPARACRRRAGRRRWSRARATSGVLARQRPATNPAIWLERRQLGAARLEVDGAVVPGRDGGDVRQAVAPLRGVPPEVDERHEQHQEREREGRGRRAGRALSSRERTEAPGGGHGSGGRSSANRKASFQRHGLHIILYFWIDK</sequence>
<dbReference type="EMBL" id="CM029040">
    <property type="protein sequence ID" value="KAG2637442.1"/>
    <property type="molecule type" value="Genomic_DNA"/>
</dbReference>
<organism evidence="2 3">
    <name type="scientific">Panicum virgatum</name>
    <name type="common">Blackwell switchgrass</name>
    <dbReference type="NCBI Taxonomy" id="38727"/>
    <lineage>
        <taxon>Eukaryota</taxon>
        <taxon>Viridiplantae</taxon>
        <taxon>Streptophyta</taxon>
        <taxon>Embryophyta</taxon>
        <taxon>Tracheophyta</taxon>
        <taxon>Spermatophyta</taxon>
        <taxon>Magnoliopsida</taxon>
        <taxon>Liliopsida</taxon>
        <taxon>Poales</taxon>
        <taxon>Poaceae</taxon>
        <taxon>PACMAD clade</taxon>
        <taxon>Panicoideae</taxon>
        <taxon>Panicodae</taxon>
        <taxon>Paniceae</taxon>
        <taxon>Panicinae</taxon>
        <taxon>Panicum</taxon>
        <taxon>Panicum sect. Hiantes</taxon>
    </lineage>
</organism>
<protein>
    <submittedName>
        <fullName evidence="2">Uncharacterized protein</fullName>
    </submittedName>
</protein>
<dbReference type="Proteomes" id="UP000823388">
    <property type="component" value="Chromosome 2N"/>
</dbReference>
<feature type="region of interest" description="Disordered" evidence="1">
    <location>
        <begin position="127"/>
        <end position="199"/>
    </location>
</feature>
<feature type="compositionally biased region" description="Basic and acidic residues" evidence="1">
    <location>
        <begin position="151"/>
        <end position="167"/>
    </location>
</feature>
<evidence type="ECO:0000313" key="3">
    <source>
        <dbReference type="Proteomes" id="UP000823388"/>
    </source>
</evidence>
<evidence type="ECO:0000256" key="1">
    <source>
        <dbReference type="SAM" id="MobiDB-lite"/>
    </source>
</evidence>
<comment type="caution">
    <text evidence="2">The sequence shown here is derived from an EMBL/GenBank/DDBJ whole genome shotgun (WGS) entry which is preliminary data.</text>
</comment>
<proteinExistence type="predicted"/>
<name>A0A8T0VML0_PANVG</name>
<dbReference type="AlphaFoldDB" id="A0A8T0VML0"/>
<feature type="compositionally biased region" description="Low complexity" evidence="1">
    <location>
        <begin position="1"/>
        <end position="16"/>
    </location>
</feature>